<protein>
    <submittedName>
        <fullName evidence="2">Uncharacterized protein</fullName>
    </submittedName>
</protein>
<gene>
    <name evidence="2" type="ORF">EQG79_30630</name>
</gene>
<dbReference type="EMBL" id="SBLB01000018">
    <property type="protein sequence ID" value="RYC66261.1"/>
    <property type="molecule type" value="Genomic_DNA"/>
</dbReference>
<name>A0A4Q2UFW6_9BACT</name>
<keyword evidence="1" id="KW-0472">Membrane</keyword>
<dbReference type="RefSeq" id="WP_129607034.1">
    <property type="nucleotide sequence ID" value="NZ_SBLB01000018.1"/>
</dbReference>
<proteinExistence type="predicted"/>
<organism evidence="2 3">
    <name type="scientific">Spirosoma sordidisoli</name>
    <dbReference type="NCBI Taxonomy" id="2502893"/>
    <lineage>
        <taxon>Bacteria</taxon>
        <taxon>Pseudomonadati</taxon>
        <taxon>Bacteroidota</taxon>
        <taxon>Cytophagia</taxon>
        <taxon>Cytophagales</taxon>
        <taxon>Cytophagaceae</taxon>
        <taxon>Spirosoma</taxon>
    </lineage>
</organism>
<evidence type="ECO:0000313" key="3">
    <source>
        <dbReference type="Proteomes" id="UP000290407"/>
    </source>
</evidence>
<keyword evidence="3" id="KW-1185">Reference proteome</keyword>
<comment type="caution">
    <text evidence="2">The sequence shown here is derived from an EMBL/GenBank/DDBJ whole genome shotgun (WGS) entry which is preliminary data.</text>
</comment>
<sequence>MPKQFRDVSGGSQVWGSMIPGYGFANYLLGIISVPIETFLRRDFGERYYTKANFIAGLVILFIFKSFMGLLNMLNPLSFLRGSSGEEPASWLGKILTWYFFLGIAHFITIWVRDVTGTPRHSFDSGKSWLLIVGRSIIWIMNKIVGLFVRIIAGFLPGVYKQRLLASLPVFRDVTVFTERFVEPGFVFFLMLFAVSNDQPATAMWLALSFGALNLATGQRHQQDRAFMLDIRDQLIESRVWQEITEGKQTKQVPRLQRTFNETMNEVEKSPEVLETIAEEQPAVARAIAAVRARQRNAQFPAAESMSESTQEAV</sequence>
<reference evidence="2 3" key="1">
    <citation type="submission" date="2019-01" db="EMBL/GenBank/DDBJ databases">
        <title>Spirosoma flava sp. nov., a propanil-degrading bacterium isolated from herbicide-contaminated soil.</title>
        <authorList>
            <person name="Zhang L."/>
            <person name="Jiang J.-D."/>
        </authorList>
    </citation>
    <scope>NUCLEOTIDE SEQUENCE [LARGE SCALE GENOMIC DNA]</scope>
    <source>
        <strain evidence="2 3">TY50</strain>
    </source>
</reference>
<dbReference type="Proteomes" id="UP000290407">
    <property type="component" value="Unassembled WGS sequence"/>
</dbReference>
<dbReference type="AlphaFoldDB" id="A0A4Q2UFW6"/>
<feature type="transmembrane region" description="Helical" evidence="1">
    <location>
        <begin position="52"/>
        <end position="71"/>
    </location>
</feature>
<keyword evidence="1" id="KW-1133">Transmembrane helix</keyword>
<keyword evidence="1" id="KW-0812">Transmembrane</keyword>
<feature type="transmembrane region" description="Helical" evidence="1">
    <location>
        <begin position="20"/>
        <end position="40"/>
    </location>
</feature>
<accession>A0A4Q2UFW6</accession>
<evidence type="ECO:0000256" key="1">
    <source>
        <dbReference type="SAM" id="Phobius"/>
    </source>
</evidence>
<evidence type="ECO:0000313" key="2">
    <source>
        <dbReference type="EMBL" id="RYC66261.1"/>
    </source>
</evidence>
<feature type="transmembrane region" description="Helical" evidence="1">
    <location>
        <begin position="132"/>
        <end position="156"/>
    </location>
</feature>
<feature type="transmembrane region" description="Helical" evidence="1">
    <location>
        <begin position="91"/>
        <end position="112"/>
    </location>
</feature>